<dbReference type="PANTHER" id="PTHR42709:SF6">
    <property type="entry name" value="UNDECAPRENYL PHOSPHATE TRANSPORTER A"/>
    <property type="match status" value="1"/>
</dbReference>
<dbReference type="RefSeq" id="WP_012898830.1">
    <property type="nucleotide sequence ID" value="NC_013665.1"/>
</dbReference>
<dbReference type="InParanoid" id="D1YUM8"/>
<reference evidence="9" key="3">
    <citation type="journal article" date="2011" name="PLoS ONE">
        <title>Genome sequence of a mesophilic hydrogenotrophic methanogen Methanocella paludicola, the first cultivated representative of the order Methanocellales.</title>
        <authorList>
            <person name="Sakai S."/>
            <person name="Takaki Y."/>
            <person name="Shimamura S."/>
            <person name="Sekine M."/>
            <person name="Tajima T."/>
            <person name="Kosugi H."/>
            <person name="Ichikawa N."/>
            <person name="Tasumi E."/>
            <person name="Hiraki A.T."/>
            <person name="Shimizu A."/>
            <person name="Kato Y."/>
            <person name="Nishiko R."/>
            <person name="Mori K."/>
            <person name="Fujita N."/>
            <person name="Imachi H."/>
            <person name="Takai K."/>
        </authorList>
    </citation>
    <scope>NUCLEOTIDE SEQUENCE [LARGE SCALE GENOMIC DNA]</scope>
    <source>
        <strain evidence="9">DSM 17711 / JCM 13418 / NBRC 101707 / SANAE</strain>
    </source>
</reference>
<feature type="transmembrane region" description="Helical" evidence="6">
    <location>
        <begin position="179"/>
        <end position="202"/>
    </location>
</feature>
<dbReference type="AlphaFoldDB" id="D1YUM8"/>
<evidence type="ECO:0000256" key="4">
    <source>
        <dbReference type="ARBA" id="ARBA00022989"/>
    </source>
</evidence>
<dbReference type="PANTHER" id="PTHR42709">
    <property type="entry name" value="ALKALINE PHOSPHATASE LIKE PROTEIN"/>
    <property type="match status" value="1"/>
</dbReference>
<evidence type="ECO:0000256" key="2">
    <source>
        <dbReference type="ARBA" id="ARBA00022475"/>
    </source>
</evidence>
<evidence type="ECO:0000256" key="1">
    <source>
        <dbReference type="ARBA" id="ARBA00004651"/>
    </source>
</evidence>
<sequence length="222" mass="23651">MLSLVGDVTSTVTDIISNMGYLGVFILMTIESAGIPVPSEVIMTYGGFMAAPGGVTHVVAVAVIGSLGTGLGSAIGYLVGAWGGKPFVDKYGKFFGVNSQKMLWAEQWFCKYGESACIYTRLLPVVRTIVNVPAGLLNMDFKKFMAYSMIGAFPWCLVLAFIGFVLGENWESIMGASHLLSYAVVAVVAVIAVAAVALYVLVKRGVIPKATVDKYLGFLMHV</sequence>
<proteinExistence type="predicted"/>
<keyword evidence="5 6" id="KW-0472">Membrane</keyword>
<dbReference type="InterPro" id="IPR051311">
    <property type="entry name" value="DedA_domain"/>
</dbReference>
<dbReference type="STRING" id="304371.MCP_0078"/>
<evidence type="ECO:0000313" key="9">
    <source>
        <dbReference type="Proteomes" id="UP000001882"/>
    </source>
</evidence>
<accession>D1YUM8</accession>
<organism evidence="8 9">
    <name type="scientific">Methanocella paludicola (strain DSM 17711 / JCM 13418 / NBRC 101707 / SANAE)</name>
    <dbReference type="NCBI Taxonomy" id="304371"/>
    <lineage>
        <taxon>Archaea</taxon>
        <taxon>Methanobacteriati</taxon>
        <taxon>Methanobacteriota</taxon>
        <taxon>Stenosarchaea group</taxon>
        <taxon>Methanomicrobia</taxon>
        <taxon>Methanocellales</taxon>
        <taxon>Methanocellaceae</taxon>
        <taxon>Methanocella</taxon>
    </lineage>
</organism>
<evidence type="ECO:0000256" key="5">
    <source>
        <dbReference type="ARBA" id="ARBA00023136"/>
    </source>
</evidence>
<evidence type="ECO:0000256" key="6">
    <source>
        <dbReference type="SAM" id="Phobius"/>
    </source>
</evidence>
<keyword evidence="4 6" id="KW-1133">Transmembrane helix</keyword>
<keyword evidence="2" id="KW-1003">Cell membrane</keyword>
<dbReference type="GO" id="GO:0005886">
    <property type="term" value="C:plasma membrane"/>
    <property type="evidence" value="ECO:0007669"/>
    <property type="project" value="UniProtKB-SubCell"/>
</dbReference>
<feature type="transmembrane region" description="Helical" evidence="6">
    <location>
        <begin position="144"/>
        <end position="167"/>
    </location>
</feature>
<keyword evidence="3 6" id="KW-0812">Transmembrane</keyword>
<dbReference type="Pfam" id="PF09335">
    <property type="entry name" value="VTT_dom"/>
    <property type="match status" value="1"/>
</dbReference>
<feature type="domain" description="VTT" evidence="7">
    <location>
        <begin position="37"/>
        <end position="163"/>
    </location>
</feature>
<dbReference type="Proteomes" id="UP000001882">
    <property type="component" value="Chromosome"/>
</dbReference>
<keyword evidence="9" id="KW-1185">Reference proteome</keyword>
<evidence type="ECO:0000259" key="7">
    <source>
        <dbReference type="Pfam" id="PF09335"/>
    </source>
</evidence>
<evidence type="ECO:0000313" key="8">
    <source>
        <dbReference type="EMBL" id="BAI60150.1"/>
    </source>
</evidence>
<dbReference type="OrthoDB" id="204088at2157"/>
<protein>
    <recommendedName>
        <fullName evidence="7">VTT domain-containing protein</fullName>
    </recommendedName>
</protein>
<dbReference type="EMBL" id="AP011532">
    <property type="protein sequence ID" value="BAI60150.1"/>
    <property type="molecule type" value="Genomic_DNA"/>
</dbReference>
<name>D1YUM8_METPS</name>
<gene>
    <name evidence="8" type="ordered locus">MCP_0078</name>
</gene>
<reference evidence="8 9" key="2">
    <citation type="journal article" date="2008" name="Int. J. Syst. Evol. Microbiol.">
        <title>Methanocella paludicola gen. nov., sp. nov., a methane-producing archaeon, the first isolate of the lineage 'Rice Cluster I', and proposal of the new archaeal order Methanocellales ord. nov.</title>
        <authorList>
            <person name="Sakai S."/>
            <person name="Imachi H."/>
            <person name="Hanada S."/>
            <person name="Ohashi A."/>
            <person name="Harada H."/>
            <person name="Kamagata Y."/>
        </authorList>
    </citation>
    <scope>NUCLEOTIDE SEQUENCE [LARGE SCALE GENOMIC DNA]</scope>
    <source>
        <strain evidence="9">DSM 17711 / JCM 13418 / NBRC 101707 / SANAE</strain>
    </source>
</reference>
<dbReference type="KEGG" id="mpd:MCP_0078"/>
<comment type="subcellular location">
    <subcellularLocation>
        <location evidence="1">Cell membrane</location>
        <topology evidence="1">Multi-pass membrane protein</topology>
    </subcellularLocation>
</comment>
<feature type="transmembrane region" description="Helical" evidence="6">
    <location>
        <begin position="20"/>
        <end position="38"/>
    </location>
</feature>
<evidence type="ECO:0000256" key="3">
    <source>
        <dbReference type="ARBA" id="ARBA00022692"/>
    </source>
</evidence>
<reference evidence="8 9" key="1">
    <citation type="journal article" date="2007" name="Appl. Environ. Microbiol.">
        <title>Isolation of key methanogens for global methane emission from rice paddy fields: a novel isolate affiliated with the clone cluster rice cluster I.</title>
        <authorList>
            <person name="Sakai S."/>
            <person name="Imachi H."/>
            <person name="Sekiguchi Y."/>
            <person name="Ohashi A."/>
            <person name="Harada H."/>
            <person name="Kamagata Y."/>
        </authorList>
    </citation>
    <scope>NUCLEOTIDE SEQUENCE [LARGE SCALE GENOMIC DNA]</scope>
    <source>
        <strain evidence="9">DSM 17711 / JCM 13418 / NBRC 101707 / SANAE</strain>
    </source>
</reference>
<dbReference type="InterPro" id="IPR032816">
    <property type="entry name" value="VTT_dom"/>
</dbReference>
<feature type="transmembrane region" description="Helical" evidence="6">
    <location>
        <begin position="58"/>
        <end position="80"/>
    </location>
</feature>
<dbReference type="GeneID" id="8680243"/>
<dbReference type="eggNOG" id="arCOG03117">
    <property type="taxonomic scope" value="Archaea"/>
</dbReference>